<protein>
    <submittedName>
        <fullName evidence="1">Uncharacterized protein</fullName>
    </submittedName>
</protein>
<proteinExistence type="predicted"/>
<comment type="caution">
    <text evidence="1">The sequence shown here is derived from an EMBL/GenBank/DDBJ whole genome shotgun (WGS) entry which is preliminary data.</text>
</comment>
<sequence length="103" mass="11346">MASFIRIEYPAQHGGVARFEEAIKVIGGFSATQALLHGLAVLGTPFTALAARARAGIAAWREEHKQREEDRKLWDLALTDARVMADLSRAMSNDAARDGSRYF</sequence>
<dbReference type="EMBL" id="JAEQND010000010">
    <property type="protein sequence ID" value="MBL0427005.1"/>
    <property type="molecule type" value="Genomic_DNA"/>
</dbReference>
<dbReference type="RefSeq" id="WP_201691497.1">
    <property type="nucleotide sequence ID" value="NZ_JAEQND010000010.1"/>
</dbReference>
<name>A0ABS1JTW0_9BURK</name>
<keyword evidence="2" id="KW-1185">Reference proteome</keyword>
<evidence type="ECO:0000313" key="2">
    <source>
        <dbReference type="Proteomes" id="UP000622707"/>
    </source>
</evidence>
<evidence type="ECO:0000313" key="1">
    <source>
        <dbReference type="EMBL" id="MBL0427005.1"/>
    </source>
</evidence>
<reference evidence="1 2" key="1">
    <citation type="journal article" date="2017" name="Int. J. Syst. Evol. Microbiol.">
        <title>Ramlibacter alkalitolerans sp. nov., alkali-tolerant bacterium isolated from soil of ginseng.</title>
        <authorList>
            <person name="Lee D.H."/>
            <person name="Cha C.J."/>
        </authorList>
    </citation>
    <scope>NUCLEOTIDE SEQUENCE [LARGE SCALE GENOMIC DNA]</scope>
    <source>
        <strain evidence="1 2">KACC 19305</strain>
    </source>
</reference>
<gene>
    <name evidence="1" type="ORF">JI746_17960</name>
</gene>
<organism evidence="1 2">
    <name type="scientific">Ramlibacter alkalitolerans</name>
    <dbReference type="NCBI Taxonomy" id="2039631"/>
    <lineage>
        <taxon>Bacteria</taxon>
        <taxon>Pseudomonadati</taxon>
        <taxon>Pseudomonadota</taxon>
        <taxon>Betaproteobacteria</taxon>
        <taxon>Burkholderiales</taxon>
        <taxon>Comamonadaceae</taxon>
        <taxon>Ramlibacter</taxon>
    </lineage>
</organism>
<accession>A0ABS1JTW0</accession>
<dbReference type="Proteomes" id="UP000622707">
    <property type="component" value="Unassembled WGS sequence"/>
</dbReference>